<feature type="compositionally biased region" description="Low complexity" evidence="2">
    <location>
        <begin position="381"/>
        <end position="395"/>
    </location>
</feature>
<feature type="compositionally biased region" description="Low complexity" evidence="2">
    <location>
        <begin position="84"/>
        <end position="100"/>
    </location>
</feature>
<dbReference type="AlphaFoldDB" id="A0A067GPH3"/>
<feature type="compositionally biased region" description="Basic and acidic residues" evidence="2">
    <location>
        <begin position="273"/>
        <end position="282"/>
    </location>
</feature>
<feature type="compositionally biased region" description="Low complexity" evidence="2">
    <location>
        <begin position="58"/>
        <end position="75"/>
    </location>
</feature>
<name>A0A067GPH3_CITSI</name>
<keyword evidence="4" id="KW-1185">Reference proteome</keyword>
<dbReference type="GO" id="GO:0008017">
    <property type="term" value="F:microtubule binding"/>
    <property type="evidence" value="ECO:0000318"/>
    <property type="project" value="GO_Central"/>
</dbReference>
<protein>
    <recommendedName>
        <fullName evidence="5">QWRF motif-containing protein 2</fullName>
    </recommendedName>
</protein>
<feature type="region of interest" description="Disordered" evidence="2">
    <location>
        <begin position="156"/>
        <end position="226"/>
    </location>
</feature>
<evidence type="ECO:0008006" key="5">
    <source>
        <dbReference type="Google" id="ProtNLM"/>
    </source>
</evidence>
<dbReference type="Pfam" id="PF04484">
    <property type="entry name" value="QWRF"/>
    <property type="match status" value="1"/>
</dbReference>
<evidence type="ECO:0000313" key="3">
    <source>
        <dbReference type="EMBL" id="KDO81544.1"/>
    </source>
</evidence>
<reference evidence="3 4" key="1">
    <citation type="submission" date="2014-04" db="EMBL/GenBank/DDBJ databases">
        <authorList>
            <consortium name="International Citrus Genome Consortium"/>
            <person name="Gmitter F."/>
            <person name="Chen C."/>
            <person name="Farmerie W."/>
            <person name="Harkins T."/>
            <person name="Desany B."/>
            <person name="Mohiuddin M."/>
            <person name="Kodira C."/>
            <person name="Borodovsky M."/>
            <person name="Lomsadze A."/>
            <person name="Burns P."/>
            <person name="Jenkins J."/>
            <person name="Prochnik S."/>
            <person name="Shu S."/>
            <person name="Chapman J."/>
            <person name="Pitluck S."/>
            <person name="Schmutz J."/>
            <person name="Rokhsar D."/>
        </authorList>
    </citation>
    <scope>NUCLEOTIDE SEQUENCE</scope>
</reference>
<feature type="compositionally biased region" description="Polar residues" evidence="2">
    <location>
        <begin position="207"/>
        <end position="216"/>
    </location>
</feature>
<feature type="compositionally biased region" description="Low complexity" evidence="2">
    <location>
        <begin position="159"/>
        <end position="175"/>
    </location>
</feature>
<feature type="compositionally biased region" description="Low complexity" evidence="2">
    <location>
        <begin position="12"/>
        <end position="30"/>
    </location>
</feature>
<feature type="region of interest" description="Disordered" evidence="2">
    <location>
        <begin position="368"/>
        <end position="411"/>
    </location>
</feature>
<dbReference type="Proteomes" id="UP000027120">
    <property type="component" value="Unassembled WGS sequence"/>
</dbReference>
<sequence>MVVAAVSTAISNTPKPTSTTTQNPTTRTRPPLLPSDPENGLANHRRPKSREVTSRYLSSSVSSSSSSSSTSSTASKRCPSPLVSRRTSSTTATMTPISSAHSTVKRSQSAERGRPVTPRLNSNGHLRTGELSAAQKMLFTSTRSLSVSFQGESFPLQVSKAKPAPSPSPISTSSAVRKGTPERRKAVTSARDHTENSKPERWPGRSRQPNSLSRSVDCTDERRNLVGSGGNVVRALQNSMIDNSNNSNRALFETRLSTDSANAVLDKIQSQKKKQENDDGGVRYDLTASDTESVSSGSTSEAHERNGVGIVNPRGPRGIVVPARFWHETSNRLRQQADPSTPVSKTNGLKIACTPKLIVPKKFGFDSPASSPKGVVNTRGLSSPLRSAARPASPSKLVTSAGSSPVRGLSPSRVRNTAMGMNSSNLISVSNAPSVMSYAVDVRRGKVGENRVVDAHLLRLFHNRLLQWRFVNARANAALSAQRLNAERSLYNAWIASSRLRESVRTKRTELQLLKQNLKLTSILKSQMTFLEESALMDRDYSSSLLGAIEALRASTLRLPVVGGARADFQNVKDAISSAVDVMQAMASSICLLLSKAGEVNSLVSELSNVSAKEHALLGQCKDLLSTIAAMQVKECSLRTHILQSERLPASLTSKV</sequence>
<gene>
    <name evidence="3" type="ORF">CISIN_1g006213mg</name>
</gene>
<dbReference type="KEGG" id="cit:102621089"/>
<evidence type="ECO:0000313" key="4">
    <source>
        <dbReference type="Proteomes" id="UP000027120"/>
    </source>
</evidence>
<dbReference type="GO" id="GO:0051225">
    <property type="term" value="P:spindle assembly"/>
    <property type="evidence" value="ECO:0000318"/>
    <property type="project" value="GO_Central"/>
</dbReference>
<dbReference type="GO" id="GO:0005880">
    <property type="term" value="C:nuclear microtubule"/>
    <property type="evidence" value="ECO:0000318"/>
    <property type="project" value="GO_Central"/>
</dbReference>
<feature type="region of interest" description="Disordered" evidence="2">
    <location>
        <begin position="268"/>
        <end position="314"/>
    </location>
</feature>
<organism evidence="3 4">
    <name type="scientific">Citrus sinensis</name>
    <name type="common">Sweet orange</name>
    <name type="synonym">Citrus aurantium var. sinensis</name>
    <dbReference type="NCBI Taxonomy" id="2711"/>
    <lineage>
        <taxon>Eukaryota</taxon>
        <taxon>Viridiplantae</taxon>
        <taxon>Streptophyta</taxon>
        <taxon>Embryophyta</taxon>
        <taxon>Tracheophyta</taxon>
        <taxon>Spermatophyta</taxon>
        <taxon>Magnoliopsida</taxon>
        <taxon>eudicotyledons</taxon>
        <taxon>Gunneridae</taxon>
        <taxon>Pentapetalae</taxon>
        <taxon>rosids</taxon>
        <taxon>malvids</taxon>
        <taxon>Sapindales</taxon>
        <taxon>Rutaceae</taxon>
        <taxon>Aurantioideae</taxon>
        <taxon>Citrus</taxon>
    </lineage>
</organism>
<dbReference type="eggNOG" id="ENOG502RHVY">
    <property type="taxonomic scope" value="Eukaryota"/>
</dbReference>
<proteinExistence type="inferred from homology"/>
<feature type="region of interest" description="Disordered" evidence="2">
    <location>
        <begin position="1"/>
        <end position="127"/>
    </location>
</feature>
<comment type="similarity">
    <text evidence="1">Belongs to the QWRF family.</text>
</comment>
<dbReference type="PaxDb" id="2711-XP_006472286.1"/>
<dbReference type="STRING" id="2711.A0A067GPH3"/>
<feature type="compositionally biased region" description="Low complexity" evidence="2">
    <location>
        <begin position="287"/>
        <end position="300"/>
    </location>
</feature>
<dbReference type="InterPro" id="IPR007573">
    <property type="entry name" value="QWRF"/>
</dbReference>
<dbReference type="PANTHER" id="PTHR31807">
    <property type="entry name" value="AUGMIN FAMILY MEMBER"/>
    <property type="match status" value="1"/>
</dbReference>
<accession>A0A067GPH3</accession>
<evidence type="ECO:0000256" key="1">
    <source>
        <dbReference type="ARBA" id="ARBA00010016"/>
    </source>
</evidence>
<evidence type="ECO:0000256" key="2">
    <source>
        <dbReference type="SAM" id="MobiDB-lite"/>
    </source>
</evidence>
<dbReference type="GO" id="GO:0005737">
    <property type="term" value="C:cytoplasm"/>
    <property type="evidence" value="ECO:0000318"/>
    <property type="project" value="GO_Central"/>
</dbReference>
<dbReference type="EMBL" id="KK784876">
    <property type="protein sequence ID" value="KDO81544.1"/>
    <property type="molecule type" value="Genomic_DNA"/>
</dbReference>
<feature type="compositionally biased region" description="Basic and acidic residues" evidence="2">
    <location>
        <begin position="179"/>
        <end position="203"/>
    </location>
</feature>
<dbReference type="PANTHER" id="PTHR31807:SF38">
    <property type="entry name" value="QWRF MOTIF-CONTAINING PROTEIN 9"/>
    <property type="match status" value="1"/>
</dbReference>